<feature type="modified residue" description="4-aspartylphosphate" evidence="2">
    <location>
        <position position="51"/>
    </location>
</feature>
<reference evidence="6 7" key="1">
    <citation type="submission" date="2022-10" db="EMBL/GenBank/DDBJ databases">
        <title>Identification of biosynthetic pathway for the production of the potent trypsin inhibitor radiosumin.</title>
        <authorList>
            <person name="Fewer D.P."/>
            <person name="Delbaje E."/>
            <person name="Ouyang X."/>
            <person name="Agostino P.D."/>
            <person name="Wahlsten M."/>
            <person name="Jokela J."/>
            <person name="Permi P."/>
            <person name="Haapaniemi E."/>
            <person name="Koistinen H."/>
        </authorList>
    </citation>
    <scope>NUCLEOTIDE SEQUENCE [LARGE SCALE GENOMIC DNA]</scope>
    <source>
        <strain evidence="6 7">NIES-515</strain>
    </source>
</reference>
<dbReference type="SMART" id="SM00448">
    <property type="entry name" value="REC"/>
    <property type="match status" value="1"/>
</dbReference>
<feature type="non-terminal residue" evidence="6">
    <location>
        <position position="235"/>
    </location>
</feature>
<gene>
    <name evidence="6" type="ORF">OGM63_22750</name>
</gene>
<dbReference type="SMART" id="SM00862">
    <property type="entry name" value="Trans_reg_C"/>
    <property type="match status" value="1"/>
</dbReference>
<dbReference type="Proteomes" id="UP001526143">
    <property type="component" value="Unassembled WGS sequence"/>
</dbReference>
<feature type="DNA-binding region" description="OmpR/PhoB-type" evidence="3">
    <location>
        <begin position="124"/>
        <end position="223"/>
    </location>
</feature>
<dbReference type="InterPro" id="IPR011006">
    <property type="entry name" value="CheY-like_superfamily"/>
</dbReference>
<dbReference type="RefSeq" id="WP_263747943.1">
    <property type="nucleotide sequence ID" value="NZ_JAOWRF010000320.1"/>
</dbReference>
<organism evidence="6 7">
    <name type="scientific">Plectonema radiosum NIES-515</name>
    <dbReference type="NCBI Taxonomy" id="2986073"/>
    <lineage>
        <taxon>Bacteria</taxon>
        <taxon>Bacillati</taxon>
        <taxon>Cyanobacteriota</taxon>
        <taxon>Cyanophyceae</taxon>
        <taxon>Oscillatoriophycideae</taxon>
        <taxon>Oscillatoriales</taxon>
        <taxon>Microcoleaceae</taxon>
        <taxon>Plectonema</taxon>
    </lineage>
</organism>
<dbReference type="CDD" id="cd00383">
    <property type="entry name" value="trans_reg_C"/>
    <property type="match status" value="1"/>
</dbReference>
<name>A0ABT3B4K5_9CYAN</name>
<sequence length="235" mass="26311">MKILLVEDDEFVAEALVAVLNHQNYVVEVAPDGETAWDLVETYDYDLILLDVILPKLDGISLCHKIRLHGLQMPIMLLTGCDSSHEKATGLDAGADDYLVKPFDQEELIARVRALLRRGIIPSQPVLEWGNLRLDPTSCEVTYAEQPLSLTPKEYALLELFLRNTHRVFSCGMIIEHVWSYDDAPGEEAVRTHIKGLRMKLRSVGAPGNLVETVYGIGYRLKLRKEEEGIGGEGD</sequence>
<dbReference type="PROSITE" id="PS50110">
    <property type="entry name" value="RESPONSE_REGULATORY"/>
    <property type="match status" value="1"/>
</dbReference>
<evidence type="ECO:0000259" key="5">
    <source>
        <dbReference type="PROSITE" id="PS51755"/>
    </source>
</evidence>
<dbReference type="InterPro" id="IPR001789">
    <property type="entry name" value="Sig_transdc_resp-reg_receiver"/>
</dbReference>
<dbReference type="EMBL" id="JAOWRF010000320">
    <property type="protein sequence ID" value="MCV3216297.1"/>
    <property type="molecule type" value="Genomic_DNA"/>
</dbReference>
<dbReference type="InterPro" id="IPR039420">
    <property type="entry name" value="WalR-like"/>
</dbReference>
<evidence type="ECO:0000259" key="4">
    <source>
        <dbReference type="PROSITE" id="PS50110"/>
    </source>
</evidence>
<evidence type="ECO:0000256" key="3">
    <source>
        <dbReference type="PROSITE-ProRule" id="PRU01091"/>
    </source>
</evidence>
<accession>A0ABT3B4K5</accession>
<evidence type="ECO:0000256" key="2">
    <source>
        <dbReference type="PROSITE-ProRule" id="PRU00169"/>
    </source>
</evidence>
<keyword evidence="1 3" id="KW-0238">DNA-binding</keyword>
<dbReference type="InterPro" id="IPR001867">
    <property type="entry name" value="OmpR/PhoB-type_DNA-bd"/>
</dbReference>
<feature type="domain" description="Response regulatory" evidence="4">
    <location>
        <begin position="2"/>
        <end position="116"/>
    </location>
</feature>
<dbReference type="Gene3D" id="1.10.10.10">
    <property type="entry name" value="Winged helix-like DNA-binding domain superfamily/Winged helix DNA-binding domain"/>
    <property type="match status" value="1"/>
</dbReference>
<comment type="caution">
    <text evidence="6">The sequence shown here is derived from an EMBL/GenBank/DDBJ whole genome shotgun (WGS) entry which is preliminary data.</text>
</comment>
<dbReference type="InterPro" id="IPR036388">
    <property type="entry name" value="WH-like_DNA-bd_sf"/>
</dbReference>
<proteinExistence type="predicted"/>
<evidence type="ECO:0000313" key="6">
    <source>
        <dbReference type="EMBL" id="MCV3216297.1"/>
    </source>
</evidence>
<dbReference type="PANTHER" id="PTHR48111">
    <property type="entry name" value="REGULATOR OF RPOS"/>
    <property type="match status" value="1"/>
</dbReference>
<keyword evidence="7" id="KW-1185">Reference proteome</keyword>
<dbReference type="PANTHER" id="PTHR48111:SF15">
    <property type="entry name" value="OMPR SUBFAMILY"/>
    <property type="match status" value="1"/>
</dbReference>
<evidence type="ECO:0000313" key="7">
    <source>
        <dbReference type="Proteomes" id="UP001526143"/>
    </source>
</evidence>
<dbReference type="SUPFAM" id="SSF52172">
    <property type="entry name" value="CheY-like"/>
    <property type="match status" value="1"/>
</dbReference>
<keyword evidence="2" id="KW-0597">Phosphoprotein</keyword>
<dbReference type="Pfam" id="PF00072">
    <property type="entry name" value="Response_reg"/>
    <property type="match status" value="1"/>
</dbReference>
<protein>
    <submittedName>
        <fullName evidence="6">Response regulator transcription factor</fullName>
    </submittedName>
</protein>
<dbReference type="Gene3D" id="6.10.250.690">
    <property type="match status" value="1"/>
</dbReference>
<feature type="domain" description="OmpR/PhoB-type" evidence="5">
    <location>
        <begin position="124"/>
        <end position="223"/>
    </location>
</feature>
<dbReference type="Pfam" id="PF00486">
    <property type="entry name" value="Trans_reg_C"/>
    <property type="match status" value="1"/>
</dbReference>
<evidence type="ECO:0000256" key="1">
    <source>
        <dbReference type="ARBA" id="ARBA00023125"/>
    </source>
</evidence>
<dbReference type="Gene3D" id="3.40.50.2300">
    <property type="match status" value="1"/>
</dbReference>
<dbReference type="PROSITE" id="PS51755">
    <property type="entry name" value="OMPR_PHOB"/>
    <property type="match status" value="1"/>
</dbReference>